<dbReference type="AlphaFoldDB" id="A0A8K0CK13"/>
<dbReference type="OrthoDB" id="6739132at2759"/>
<keyword evidence="2" id="KW-1185">Reference proteome</keyword>
<accession>A0A8K0CK13</accession>
<proteinExistence type="predicted"/>
<reference evidence="1" key="1">
    <citation type="submission" date="2019-08" db="EMBL/GenBank/DDBJ databases">
        <title>The genome of the North American firefly Photinus pyralis.</title>
        <authorList>
            <consortium name="Photinus pyralis genome working group"/>
            <person name="Fallon T.R."/>
            <person name="Sander Lower S.E."/>
            <person name="Weng J.-K."/>
        </authorList>
    </citation>
    <scope>NUCLEOTIDE SEQUENCE</scope>
    <source>
        <strain evidence="1">TRF0915ILg1</strain>
        <tissue evidence="1">Whole body</tissue>
    </source>
</reference>
<feature type="non-terminal residue" evidence="1">
    <location>
        <position position="1"/>
    </location>
</feature>
<dbReference type="EMBL" id="VTPC01081655">
    <property type="protein sequence ID" value="KAF2887809.1"/>
    <property type="molecule type" value="Genomic_DNA"/>
</dbReference>
<evidence type="ECO:0000313" key="2">
    <source>
        <dbReference type="Proteomes" id="UP000801492"/>
    </source>
</evidence>
<sequence length="111" mass="12854">LSSESTRTNFEIKRFEFCDHSQGLLKFYGNITTDSYNNQYASYNVSVPYDLDENVGGICDIYSQTIGTHFTKIFSIRENNFCKATNKYMGEFWYDLERAAQITPKTCPIRA</sequence>
<gene>
    <name evidence="1" type="ORF">ILUMI_18364</name>
</gene>
<comment type="caution">
    <text evidence="1">The sequence shown here is derived from an EMBL/GenBank/DDBJ whole genome shotgun (WGS) entry which is preliminary data.</text>
</comment>
<evidence type="ECO:0000313" key="1">
    <source>
        <dbReference type="EMBL" id="KAF2887809.1"/>
    </source>
</evidence>
<dbReference type="Proteomes" id="UP000801492">
    <property type="component" value="Unassembled WGS sequence"/>
</dbReference>
<protein>
    <submittedName>
        <fullName evidence="1">Uncharacterized protein</fullName>
    </submittedName>
</protein>
<organism evidence="1 2">
    <name type="scientific">Ignelater luminosus</name>
    <name type="common">Cucubano</name>
    <name type="synonym">Pyrophorus luminosus</name>
    <dbReference type="NCBI Taxonomy" id="2038154"/>
    <lineage>
        <taxon>Eukaryota</taxon>
        <taxon>Metazoa</taxon>
        <taxon>Ecdysozoa</taxon>
        <taxon>Arthropoda</taxon>
        <taxon>Hexapoda</taxon>
        <taxon>Insecta</taxon>
        <taxon>Pterygota</taxon>
        <taxon>Neoptera</taxon>
        <taxon>Endopterygota</taxon>
        <taxon>Coleoptera</taxon>
        <taxon>Polyphaga</taxon>
        <taxon>Elateriformia</taxon>
        <taxon>Elateroidea</taxon>
        <taxon>Elateridae</taxon>
        <taxon>Agrypninae</taxon>
        <taxon>Pyrophorini</taxon>
        <taxon>Ignelater</taxon>
    </lineage>
</organism>
<feature type="non-terminal residue" evidence="1">
    <location>
        <position position="111"/>
    </location>
</feature>
<name>A0A8K0CK13_IGNLU</name>